<evidence type="ECO:0000313" key="2">
    <source>
        <dbReference type="EMBL" id="SFO93903.1"/>
    </source>
</evidence>
<evidence type="ECO:0000256" key="1">
    <source>
        <dbReference type="SAM" id="Phobius"/>
    </source>
</evidence>
<feature type="transmembrane region" description="Helical" evidence="1">
    <location>
        <begin position="408"/>
        <end position="430"/>
    </location>
</feature>
<dbReference type="OrthoDB" id="5181597at2"/>
<dbReference type="EMBL" id="FOWC01000003">
    <property type="protein sequence ID" value="SFO93903.1"/>
    <property type="molecule type" value="Genomic_DNA"/>
</dbReference>
<feature type="transmembrane region" description="Helical" evidence="1">
    <location>
        <begin position="749"/>
        <end position="771"/>
    </location>
</feature>
<feature type="transmembrane region" description="Helical" evidence="1">
    <location>
        <begin position="806"/>
        <end position="826"/>
    </location>
</feature>
<feature type="transmembrane region" description="Helical" evidence="1">
    <location>
        <begin position="846"/>
        <end position="866"/>
    </location>
</feature>
<evidence type="ECO:0000313" key="3">
    <source>
        <dbReference type="Proteomes" id="UP000199137"/>
    </source>
</evidence>
<feature type="transmembrane region" description="Helical" evidence="1">
    <location>
        <begin position="527"/>
        <end position="551"/>
    </location>
</feature>
<accession>A0A1I5L9L9</accession>
<name>A0A1I5L9L9_9PSEU</name>
<dbReference type="Proteomes" id="UP000199137">
    <property type="component" value="Unassembled WGS sequence"/>
</dbReference>
<gene>
    <name evidence="2" type="ORF">SAMN05421854_103501</name>
</gene>
<feature type="transmembrane region" description="Helical" evidence="1">
    <location>
        <begin position="484"/>
        <end position="507"/>
    </location>
</feature>
<dbReference type="PANTHER" id="PTHR30572:SF4">
    <property type="entry name" value="ABC TRANSPORTER PERMEASE YTRF"/>
    <property type="match status" value="1"/>
</dbReference>
<dbReference type="RefSeq" id="WP_093573735.1">
    <property type="nucleotide sequence ID" value="NZ_FOWC01000003.1"/>
</dbReference>
<reference evidence="2 3" key="1">
    <citation type="submission" date="2016-10" db="EMBL/GenBank/DDBJ databases">
        <authorList>
            <person name="de Groot N.N."/>
        </authorList>
    </citation>
    <scope>NUCLEOTIDE SEQUENCE [LARGE SCALE GENOMIC DNA]</scope>
    <source>
        <strain evidence="2 3">DSM 44637</strain>
    </source>
</reference>
<feature type="transmembrane region" description="Helical" evidence="1">
    <location>
        <begin position="318"/>
        <end position="344"/>
    </location>
</feature>
<dbReference type="InterPro" id="IPR050250">
    <property type="entry name" value="Macrolide_Exporter_MacB"/>
</dbReference>
<dbReference type="AlphaFoldDB" id="A0A1I5L9L9"/>
<dbReference type="PANTHER" id="PTHR30572">
    <property type="entry name" value="MEMBRANE COMPONENT OF TRANSPORTER-RELATED"/>
    <property type="match status" value="1"/>
</dbReference>
<feature type="transmembrane region" description="Helical" evidence="1">
    <location>
        <begin position="365"/>
        <end position="388"/>
    </location>
</feature>
<feature type="transmembrane region" description="Helical" evidence="1">
    <location>
        <begin position="446"/>
        <end position="464"/>
    </location>
</feature>
<sequence length="883" mass="90717">MRGWGATPWTRAPKTGWRQPAVVVAAIAAAVLVALPAAAVALFLSSAGNATLHEQMNRACQWAVGAEWTGGLPMSQPYPGATGPTGKALDDARLAVARDAAREVPRLSGVASTLFSSAKVNPVRPGSPNPEQSAMWLVAQDDFAAHLHVVEGGKGQGIWVSSQFAKARGLHAGDQVAIQGGWSPNGGLPPDAPVKTMPVAAVYRDLRELPDQPFWCHLQSLYRPNPLSEAPVFPVGFVSRDALFGLTPPDSGVGSFLAASVDQNGLTTENAPGTVAGLERVRERTENTPELFAQRGRMQFTSSLGGIADRADQVGSSLAATVVPIGVAGSLTGLVISATVGSFWAERRRAELAVLSARGAGPGALAGKALLELGSIALLGTVGGWFAARGLVSALGPSPLVTPSAVGYSIGGAAVAFLATLAGIAGSVVLRTRAMFDARTSRIRHLPWEILPLVAAVVCYFALGDGAQTGLGQAGSVARIPPRLIVVPLLLVLGLAMLVTRVVRLTLPRAPAVRRERAVAFLAWRRLASVPAAAAVLVGATAVPVALSIFATTVTGSVQRTLDDEGQLVVGSDVVVHLTGPAAIPPGLTGHAALVDRYDSAYLGSKTVNVLGVDPATFGSAAFWDSHFSGPALPELLDQLSGDTPAGILAGVPDAPGQATLSIGGKDLPLRVVTVAQLPGKSAGFPELLLRKDLLAKFAGESVHRELWARGDPAHVLPELGKAGVPAGTVSRAADVTAHGVYGGVTYTFAFLTAVSALVGVVVLVGLLLYLNARARARRGAYVLLRRMGITSGAHWRALAYEVGGLLAAGFALGVGFAAVAVSVTYEGYDLDPATPPGTVIPVPWGPGGQLLLAAVVVALAVTYAAQRAAARALPSEVLRDTA</sequence>
<feature type="transmembrane region" description="Helical" evidence="1">
    <location>
        <begin position="21"/>
        <end position="44"/>
    </location>
</feature>
<organism evidence="2 3">
    <name type="scientific">Amycolatopsis rubida</name>
    <dbReference type="NCBI Taxonomy" id="112413"/>
    <lineage>
        <taxon>Bacteria</taxon>
        <taxon>Bacillati</taxon>
        <taxon>Actinomycetota</taxon>
        <taxon>Actinomycetes</taxon>
        <taxon>Pseudonocardiales</taxon>
        <taxon>Pseudonocardiaceae</taxon>
        <taxon>Amycolatopsis</taxon>
    </lineage>
</organism>
<keyword evidence="1" id="KW-0812">Transmembrane</keyword>
<dbReference type="GO" id="GO:0022857">
    <property type="term" value="F:transmembrane transporter activity"/>
    <property type="evidence" value="ECO:0007669"/>
    <property type="project" value="TreeGrafter"/>
</dbReference>
<proteinExistence type="predicted"/>
<protein>
    <submittedName>
        <fullName evidence="2">Putative ABC transport system permease protein</fullName>
    </submittedName>
</protein>
<dbReference type="STRING" id="112413.SAMN05421854_103501"/>
<keyword evidence="1" id="KW-0472">Membrane</keyword>
<keyword evidence="1" id="KW-1133">Transmembrane helix</keyword>
<dbReference type="GO" id="GO:0005886">
    <property type="term" value="C:plasma membrane"/>
    <property type="evidence" value="ECO:0007669"/>
    <property type="project" value="TreeGrafter"/>
</dbReference>